<protein>
    <submittedName>
        <fullName evidence="1">Uncharacterized protein</fullName>
    </submittedName>
</protein>
<dbReference type="EMBL" id="LR778301">
    <property type="protein sequence ID" value="CAB1369854.1"/>
    <property type="molecule type" value="Genomic_DNA"/>
</dbReference>
<gene>
    <name evidence="1" type="ORF">DENOEST_2689</name>
</gene>
<keyword evidence="2" id="KW-1185">Reference proteome</keyword>
<dbReference type="Proteomes" id="UP000515733">
    <property type="component" value="Chromosome"/>
</dbReference>
<evidence type="ECO:0000313" key="2">
    <source>
        <dbReference type="Proteomes" id="UP000515733"/>
    </source>
</evidence>
<dbReference type="AlphaFoldDB" id="A0A6S6YB73"/>
<reference evidence="1 2" key="1">
    <citation type="submission" date="2020-03" db="EMBL/GenBank/DDBJ databases">
        <authorList>
            <consortium name="Genoscope - CEA"/>
            <person name="William W."/>
        </authorList>
    </citation>
    <scope>NUCLEOTIDE SEQUENCE [LARGE SCALE GENOMIC DNA]</scope>
    <source>
        <strain evidence="2">DSM 16959</strain>
    </source>
</reference>
<proteinExistence type="predicted"/>
<sequence>MDGITNPRSILVLRQKDDLPVRVAGEYVVGPLGSVQWRELENNAIRIIRAITSTLAIPTETLFIEEFSGLSSPFSPVGLSISASPGAAGDALLERANEVRAIAQTYQKEIQKSARMGQESLLNSPAALNSEAEWRLKEQVQTDLTVIGGKHIRRPMVLETGPDDKLILSGRFGPRPPVQRKPPVMIKIVGTIAGIRTYHKLIEILVNECKVEEFGCDPNKFAHKLREAVYTPRRFEFSILVTTDAQGKMQRELFHPHEIEPLNVMQNKLL</sequence>
<accession>A0A6S6YB73</accession>
<organism evidence="1 2">
    <name type="scientific">Denitratisoma oestradiolicum</name>
    <dbReference type="NCBI Taxonomy" id="311182"/>
    <lineage>
        <taxon>Bacteria</taxon>
        <taxon>Pseudomonadati</taxon>
        <taxon>Pseudomonadota</taxon>
        <taxon>Betaproteobacteria</taxon>
        <taxon>Nitrosomonadales</taxon>
        <taxon>Sterolibacteriaceae</taxon>
        <taxon>Denitratisoma</taxon>
    </lineage>
</organism>
<dbReference type="KEGG" id="doe:DENOEST_2689"/>
<dbReference type="RefSeq" id="WP_145772411.1">
    <property type="nucleotide sequence ID" value="NZ_LR778301.1"/>
</dbReference>
<evidence type="ECO:0000313" key="1">
    <source>
        <dbReference type="EMBL" id="CAB1369854.1"/>
    </source>
</evidence>
<name>A0A6S6YB73_9PROT</name>